<sequence length="648" mass="74465">MVTCEAKRRRRHFFSEHAYEYTDSIRRVIPVTFELCANIENTSYMNTCPDVPSVTVFIERLKNEVSENEFNCFCYALVLNGEYSLFCSLLSHHVVEYERLEKLSLQFQHKRFKFTTDFALLQHISQDNCNATDSNIDLKQTVKQQMPNIQRAFLQKFKETMRLILSAKNETVENILDYLLWSRTLSYHQYVLVKAEPVEQRVYKFLDYLTQSGSPADAYQRLCHAFILTKQFKLFTILRDHVDPKRLENFRNEICQFLSENDGNKIIHEHYVGTEIEDETEVMYDVPPADGILENLSVDLPDVGSACQLDYYVANKQDIYRNFSKPKGLALIINNHRFRQDAPGQPLRNRDGTEVDKKNITNLLAQLGYHILPVLTDLTADDMFKAARKFANADHTRMDSCVVVVLTHGEYDHFLGVDGVSLNQHKFLSCFNASKAPTLAGKPKIFIFQACRGDCYDVGVIRSVPIDGADSILPFSKSQRKSTQLDHGIFSTNFFSRIGLKKTRPPTENEQRSPEVQRVEQASQSQVRGLRRISSGITNENTAPQSKFDPKQYKKVKEPTDADMLIAYATTPNYVSWRNSMNGTWFIQSICEIFSKYAAKDDIMSMLTRVKKQVADVYQSSGSGAKQIPETATRLRKKFYFFPGIDSD</sequence>
<dbReference type="InterPro" id="IPR001309">
    <property type="entry name" value="Pept_C14_p20"/>
</dbReference>
<feature type="domain" description="CARD" evidence="11">
    <location>
        <begin position="146"/>
        <end position="216"/>
    </location>
</feature>
<gene>
    <name evidence="12" type="ORF">DdX_00440</name>
</gene>
<dbReference type="PROSITE" id="PS01122">
    <property type="entry name" value="CASPASE_CYS"/>
    <property type="match status" value="1"/>
</dbReference>
<dbReference type="InterPro" id="IPR033139">
    <property type="entry name" value="Caspase_cys_AS"/>
</dbReference>
<reference evidence="12" key="1">
    <citation type="submission" date="2022-01" db="EMBL/GenBank/DDBJ databases">
        <title>Genome Sequence Resource for Two Populations of Ditylenchus destructor, the Migratory Endoparasitic Phytonematode.</title>
        <authorList>
            <person name="Zhang H."/>
            <person name="Lin R."/>
            <person name="Xie B."/>
        </authorList>
    </citation>
    <scope>NUCLEOTIDE SEQUENCE</scope>
    <source>
        <strain evidence="12">BazhouSP</strain>
    </source>
</reference>
<dbReference type="Gene3D" id="3.30.70.1470">
    <property type="entry name" value="Caspase-like"/>
    <property type="match status" value="1"/>
</dbReference>
<evidence type="ECO:0000256" key="6">
    <source>
        <dbReference type="ARBA" id="ARBA00023145"/>
    </source>
</evidence>
<keyword evidence="2" id="KW-0645">Protease</keyword>
<dbReference type="PROSITE" id="PS50208">
    <property type="entry name" value="CASPASE_P20"/>
    <property type="match status" value="1"/>
</dbReference>
<dbReference type="CDD" id="cd00032">
    <property type="entry name" value="CASc"/>
    <property type="match status" value="1"/>
</dbReference>
<feature type="domain" description="Caspase family p20" evidence="10">
    <location>
        <begin position="326"/>
        <end position="455"/>
    </location>
</feature>
<evidence type="ECO:0000313" key="12">
    <source>
        <dbReference type="EMBL" id="KAI1728273.1"/>
    </source>
</evidence>
<evidence type="ECO:0000256" key="3">
    <source>
        <dbReference type="ARBA" id="ARBA00022703"/>
    </source>
</evidence>
<keyword evidence="6" id="KW-0865">Zymogen</keyword>
<evidence type="ECO:0000256" key="8">
    <source>
        <dbReference type="SAM" id="MobiDB-lite"/>
    </source>
</evidence>
<dbReference type="Pfam" id="PF00656">
    <property type="entry name" value="Peptidase_C14"/>
    <property type="match status" value="1"/>
</dbReference>
<protein>
    <submittedName>
        <fullName evidence="12">Caspase domain-containing protein</fullName>
    </submittedName>
</protein>
<keyword evidence="13" id="KW-1185">Reference proteome</keyword>
<evidence type="ECO:0000259" key="9">
    <source>
        <dbReference type="PROSITE" id="PS50207"/>
    </source>
</evidence>
<dbReference type="SUPFAM" id="SSF52129">
    <property type="entry name" value="Caspase-like"/>
    <property type="match status" value="1"/>
</dbReference>
<dbReference type="InterPro" id="IPR002138">
    <property type="entry name" value="Pept_C14_p10"/>
</dbReference>
<dbReference type="CDD" id="cd01671">
    <property type="entry name" value="CARD"/>
    <property type="match status" value="1"/>
</dbReference>
<feature type="compositionally biased region" description="Basic and acidic residues" evidence="8">
    <location>
        <begin position="505"/>
        <end position="518"/>
    </location>
</feature>
<dbReference type="InterPro" id="IPR011600">
    <property type="entry name" value="Pept_C14_caspase"/>
</dbReference>
<evidence type="ECO:0000259" key="10">
    <source>
        <dbReference type="PROSITE" id="PS50208"/>
    </source>
</evidence>
<comment type="caution">
    <text evidence="12">The sequence shown here is derived from an EMBL/GenBank/DDBJ whole genome shotgun (WGS) entry which is preliminary data.</text>
</comment>
<dbReference type="GO" id="GO:0004197">
    <property type="term" value="F:cysteine-type endopeptidase activity"/>
    <property type="evidence" value="ECO:0007669"/>
    <property type="project" value="InterPro"/>
</dbReference>
<dbReference type="SMART" id="SM00115">
    <property type="entry name" value="CASc"/>
    <property type="match status" value="1"/>
</dbReference>
<evidence type="ECO:0000256" key="2">
    <source>
        <dbReference type="ARBA" id="ARBA00022670"/>
    </source>
</evidence>
<dbReference type="GO" id="GO:0042981">
    <property type="term" value="P:regulation of apoptotic process"/>
    <property type="evidence" value="ECO:0007669"/>
    <property type="project" value="InterPro"/>
</dbReference>
<feature type="region of interest" description="Disordered" evidence="8">
    <location>
        <begin position="501"/>
        <end position="552"/>
    </location>
</feature>
<dbReference type="PROSITE" id="PS01121">
    <property type="entry name" value="CASPASE_HIS"/>
    <property type="match status" value="1"/>
</dbReference>
<evidence type="ECO:0000256" key="4">
    <source>
        <dbReference type="ARBA" id="ARBA00022801"/>
    </source>
</evidence>
<dbReference type="PANTHER" id="PTHR47901">
    <property type="entry name" value="CASPASE RECRUITMENT DOMAIN-CONTAINING PROTEIN 18"/>
    <property type="match status" value="1"/>
</dbReference>
<dbReference type="Gene3D" id="1.10.533.10">
    <property type="entry name" value="Death Domain, Fas"/>
    <property type="match status" value="1"/>
</dbReference>
<proteinExistence type="inferred from homology"/>
<keyword evidence="5" id="KW-0788">Thiol protease</keyword>
<dbReference type="PROSITE" id="PS50207">
    <property type="entry name" value="CASPASE_P10"/>
    <property type="match status" value="1"/>
</dbReference>
<dbReference type="InterPro" id="IPR011029">
    <property type="entry name" value="DEATH-like_dom_sf"/>
</dbReference>
<dbReference type="Proteomes" id="UP001201812">
    <property type="component" value="Unassembled WGS sequence"/>
</dbReference>
<keyword evidence="4" id="KW-0378">Hydrolase</keyword>
<dbReference type="GO" id="GO:0006508">
    <property type="term" value="P:proteolysis"/>
    <property type="evidence" value="ECO:0007669"/>
    <property type="project" value="UniProtKB-KW"/>
</dbReference>
<dbReference type="InterPro" id="IPR015917">
    <property type="entry name" value="Pept_C14A"/>
</dbReference>
<organism evidence="12 13">
    <name type="scientific">Ditylenchus destructor</name>
    <dbReference type="NCBI Taxonomy" id="166010"/>
    <lineage>
        <taxon>Eukaryota</taxon>
        <taxon>Metazoa</taxon>
        <taxon>Ecdysozoa</taxon>
        <taxon>Nematoda</taxon>
        <taxon>Chromadorea</taxon>
        <taxon>Rhabditida</taxon>
        <taxon>Tylenchina</taxon>
        <taxon>Tylenchomorpha</taxon>
        <taxon>Sphaerularioidea</taxon>
        <taxon>Anguinidae</taxon>
        <taxon>Anguininae</taxon>
        <taxon>Ditylenchus</taxon>
    </lineage>
</organism>
<dbReference type="AlphaFoldDB" id="A0AAD4NF75"/>
<dbReference type="PRINTS" id="PR00376">
    <property type="entry name" value="IL1BCENZYME"/>
</dbReference>
<dbReference type="EMBL" id="JAKKPZ010000001">
    <property type="protein sequence ID" value="KAI1728273.1"/>
    <property type="molecule type" value="Genomic_DNA"/>
</dbReference>
<dbReference type="PANTHER" id="PTHR47901:SF8">
    <property type="entry name" value="CASPASE-3"/>
    <property type="match status" value="1"/>
</dbReference>
<comment type="similarity">
    <text evidence="1 7">Belongs to the peptidase C14A family.</text>
</comment>
<feature type="domain" description="Caspase family p10" evidence="9">
    <location>
        <begin position="554"/>
        <end position="643"/>
    </location>
</feature>
<accession>A0AAD4NF75</accession>
<evidence type="ECO:0000256" key="5">
    <source>
        <dbReference type="ARBA" id="ARBA00022807"/>
    </source>
</evidence>
<dbReference type="InterPro" id="IPR002398">
    <property type="entry name" value="Pept_C14"/>
</dbReference>
<evidence type="ECO:0000259" key="11">
    <source>
        <dbReference type="PROSITE" id="PS50209"/>
    </source>
</evidence>
<feature type="compositionally biased region" description="Polar residues" evidence="8">
    <location>
        <begin position="535"/>
        <end position="545"/>
    </location>
</feature>
<dbReference type="GO" id="GO:0006915">
    <property type="term" value="P:apoptotic process"/>
    <property type="evidence" value="ECO:0007669"/>
    <property type="project" value="UniProtKB-KW"/>
</dbReference>
<dbReference type="InterPro" id="IPR016129">
    <property type="entry name" value="Caspase_his_AS"/>
</dbReference>
<evidence type="ECO:0000313" key="13">
    <source>
        <dbReference type="Proteomes" id="UP001201812"/>
    </source>
</evidence>
<evidence type="ECO:0000256" key="1">
    <source>
        <dbReference type="ARBA" id="ARBA00010134"/>
    </source>
</evidence>
<keyword evidence="3" id="KW-0053">Apoptosis</keyword>
<dbReference type="PROSITE" id="PS50209">
    <property type="entry name" value="CARD"/>
    <property type="match status" value="1"/>
</dbReference>
<name>A0AAD4NF75_9BILA</name>
<dbReference type="Gene3D" id="3.40.50.1460">
    <property type="match status" value="1"/>
</dbReference>
<dbReference type="InterPro" id="IPR001315">
    <property type="entry name" value="CARD"/>
</dbReference>
<evidence type="ECO:0000256" key="7">
    <source>
        <dbReference type="RuleBase" id="RU003971"/>
    </source>
</evidence>
<dbReference type="InterPro" id="IPR029030">
    <property type="entry name" value="Caspase-like_dom_sf"/>
</dbReference>